<keyword evidence="2" id="KW-0812">Transmembrane</keyword>
<dbReference type="VEuPathDB" id="PlasmoDB:PVBDA_0300080"/>
<evidence type="ECO:0000256" key="2">
    <source>
        <dbReference type="SAM" id="Phobius"/>
    </source>
</evidence>
<feature type="compositionally biased region" description="Low complexity" evidence="1">
    <location>
        <begin position="634"/>
        <end position="661"/>
    </location>
</feature>
<dbReference type="VEuPathDB" id="PlasmoDB:PVPCR_1004750"/>
<organism evidence="3 4">
    <name type="scientific">Plasmodium vinckei</name>
    <dbReference type="NCBI Taxonomy" id="5860"/>
    <lineage>
        <taxon>Eukaryota</taxon>
        <taxon>Sar</taxon>
        <taxon>Alveolata</taxon>
        <taxon>Apicomplexa</taxon>
        <taxon>Aconoidasida</taxon>
        <taxon>Haemosporida</taxon>
        <taxon>Plasmodiidae</taxon>
        <taxon>Plasmodium</taxon>
        <taxon>Plasmodium (Vinckeia)</taxon>
    </lineage>
</organism>
<feature type="transmembrane region" description="Helical" evidence="2">
    <location>
        <begin position="756"/>
        <end position="777"/>
    </location>
</feature>
<keyword evidence="2" id="KW-0472">Membrane</keyword>
<reference evidence="3 4" key="1">
    <citation type="submission" date="2020-08" db="EMBL/GenBank/DDBJ databases">
        <authorList>
            <person name="Ramaprasad A."/>
        </authorList>
    </citation>
    <scope>NUCLEOTIDE SEQUENCE [LARGE SCALE GENOMIC DNA]</scope>
</reference>
<feature type="compositionally biased region" description="Basic and acidic residues" evidence="1">
    <location>
        <begin position="306"/>
        <end position="338"/>
    </location>
</feature>
<feature type="compositionally biased region" description="Polar residues" evidence="1">
    <location>
        <begin position="587"/>
        <end position="599"/>
    </location>
</feature>
<dbReference type="VEuPathDB" id="PlasmoDB:PVVCY_1100160"/>
<feature type="compositionally biased region" description="Pro residues" evidence="1">
    <location>
        <begin position="606"/>
        <end position="618"/>
    </location>
</feature>
<dbReference type="InterPro" id="IPR006477">
    <property type="entry name" value="Yir_bir_cir"/>
</dbReference>
<evidence type="ECO:0000256" key="1">
    <source>
        <dbReference type="SAM" id="MobiDB-lite"/>
    </source>
</evidence>
<dbReference type="VEuPathDB" id="PlasmoDB:PVLDE_1004940"/>
<name>A0A6V7SBP2_PLAVN</name>
<dbReference type="VEuPathDB" id="PlasmoDB:PVSEL_0200030"/>
<dbReference type="EMBL" id="LR865423">
    <property type="protein sequence ID" value="CAD2096014.1"/>
    <property type="molecule type" value="Genomic_DNA"/>
</dbReference>
<keyword evidence="2" id="KW-1133">Transmembrane helix</keyword>
<gene>
    <name evidence="3" type="ORF">PVSEL_0200030</name>
</gene>
<feature type="compositionally biased region" description="Gly residues" evidence="1">
    <location>
        <begin position="431"/>
        <end position="441"/>
    </location>
</feature>
<accession>A0A6V7SBP2</accession>
<protein>
    <submittedName>
        <fullName evidence="3">CIR protein PIR protein</fullName>
    </submittedName>
</protein>
<feature type="compositionally biased region" description="Polar residues" evidence="1">
    <location>
        <begin position="662"/>
        <end position="687"/>
    </location>
</feature>
<feature type="region of interest" description="Disordered" evidence="1">
    <location>
        <begin position="245"/>
        <end position="459"/>
    </location>
</feature>
<dbReference type="Pfam" id="PF06022">
    <property type="entry name" value="Cir_Bir_Yir"/>
    <property type="match status" value="1"/>
</dbReference>
<dbReference type="VEuPathDB" id="PlasmoDB:PVPCR_0200060"/>
<feature type="region of interest" description="Disordered" evidence="1">
    <location>
        <begin position="570"/>
        <end position="687"/>
    </location>
</feature>
<feature type="compositionally biased region" description="Low complexity" evidence="1">
    <location>
        <begin position="343"/>
        <end position="354"/>
    </location>
</feature>
<feature type="compositionally biased region" description="Polar residues" evidence="1">
    <location>
        <begin position="290"/>
        <end position="305"/>
    </location>
</feature>
<feature type="compositionally biased region" description="Gly residues" evidence="1">
    <location>
        <begin position="355"/>
        <end position="409"/>
    </location>
</feature>
<dbReference type="Proteomes" id="UP000515697">
    <property type="component" value="Chromosome PVSEL_02"/>
</dbReference>
<proteinExistence type="predicted"/>
<sequence length="868" mass="94102">MDHKQLCEKFIAADMFYDGKNANITLEEIKKKQGFEEYCRSQPCDTRKKIIGALSAYLFMKTRGKEIYGQYDEFFLMWLSDKLFEIVKDEDKTQIKDITLNEAYDKYLKNNIKNGSYWSLLDSTKGLKEANLRYMKDFYKLLNHICSTILDYKNNGADSMSLLQNSTNCSNQYMSLYKNIYRCKSYLHLLDNLKKIYYNFRDSAINENEKKKKKLAISLQTLTTLKGKDDYFAKDFKTFDFNRSECKPQKAKKPGPSKKMEQPPLQLHSKETGPPSPPQPSNLPKDNQDENSPSPQPLTSSQNSDELQKTKTGELSHQNGSEDSKSKQQDSENSKRNTGDTPGNKGNPNSENGSSEGGSGDGSSGGPSGDAGGIGNNQGGTGSGTVGGSDNGPGSGLGSVQGGASGGSGINRQGTNDGAGSQGSIDSGSGSQRGTGNGTGDGAKESGNQDATNSSGTSDGYWSSTLGSRLNLLNYLPSVSEIYESQKNILTDASNKISVAYNSAVTTVKDTYDITMTAVKDTYDSAVIAVKDTYNSAVTNINYAYTTSTNYISGAVSSITNQLSSLGSFSQLGDDQSGSGGSGNSLPTDNNPPSTTQIPKSDPNSPSSPPSPSMPQSPSPSVTSPPSQTPSQPPSNQAQDPSQPQTSQTQDSSQPQTNQTQKSSQAPLQDPSSPKKSISPHVSQDTLQNDASSIVQQPDPNTGAGGVQALPITQVILPNSITYPSSTWNGSTIGTIVKINEKPSIWCIGSNKKCDVLSIGIISISIFAFLTIMYKYISFGSAKNSKKKKSMKRVIKYGDGTRKTQIIIKSYDRNKHLKPIINSFGRKKDPTLNIYKLMQADPVPFINSFFLLIFFVYKNKLNYLELSI</sequence>
<feature type="compositionally biased region" description="Low complexity" evidence="1">
    <location>
        <begin position="418"/>
        <end position="430"/>
    </location>
</feature>
<evidence type="ECO:0000313" key="3">
    <source>
        <dbReference type="EMBL" id="CAD2096014.1"/>
    </source>
</evidence>
<dbReference type="AlphaFoldDB" id="A0A6V7SBP2"/>
<feature type="compositionally biased region" description="Polar residues" evidence="1">
    <location>
        <begin position="446"/>
        <end position="459"/>
    </location>
</feature>
<dbReference type="VEuPathDB" id="PlasmoDB:PVLDE_0200090"/>
<evidence type="ECO:0000313" key="4">
    <source>
        <dbReference type="Proteomes" id="UP000515697"/>
    </source>
</evidence>